<dbReference type="PANTHER" id="PTHR43084">
    <property type="entry name" value="PERSULFIDE DIOXYGENASE ETHE1"/>
    <property type="match status" value="1"/>
</dbReference>
<dbReference type="OrthoDB" id="9784009at2"/>
<dbReference type="GO" id="GO:0070813">
    <property type="term" value="P:hydrogen sulfide metabolic process"/>
    <property type="evidence" value="ECO:0007669"/>
    <property type="project" value="TreeGrafter"/>
</dbReference>
<dbReference type="InterPro" id="IPR051682">
    <property type="entry name" value="Mito_Persulfide_Diox"/>
</dbReference>
<keyword evidence="3" id="KW-0378">Hydrolase</keyword>
<dbReference type="InterPro" id="IPR001279">
    <property type="entry name" value="Metallo-B-lactamas"/>
</dbReference>
<organism evidence="3 4">
    <name type="scientific">Alkanindiges illinoisensis</name>
    <dbReference type="NCBI Taxonomy" id="197183"/>
    <lineage>
        <taxon>Bacteria</taxon>
        <taxon>Pseudomonadati</taxon>
        <taxon>Pseudomonadota</taxon>
        <taxon>Gammaproteobacteria</taxon>
        <taxon>Moraxellales</taxon>
        <taxon>Moraxellaceae</taxon>
        <taxon>Alkanindiges</taxon>
    </lineage>
</organism>
<proteinExistence type="predicted"/>
<reference evidence="3 4" key="1">
    <citation type="submission" date="2019-03" db="EMBL/GenBank/DDBJ databases">
        <title>Alkanindiges illinoisensis: a potential pathogenic isolated from ascites of a gastric cancer patient with abdominal metastasis.</title>
        <authorList>
            <person name="Hu X."/>
            <person name="Yang B."/>
            <person name="Yan X."/>
            <person name="Lin L."/>
            <person name="Zhao H."/>
            <person name="Zhou F."/>
            <person name="Su B."/>
            <person name="Chen J."/>
            <person name="Rui Y."/>
            <person name="Wang Q."/>
            <person name="Zheng L."/>
        </authorList>
    </citation>
    <scope>NUCLEOTIDE SEQUENCE [LARGE SCALE GENOMIC DNA]</scope>
    <source>
        <strain evidence="3 4">NFYY 23406</strain>
    </source>
</reference>
<dbReference type="GO" id="GO:0006749">
    <property type="term" value="P:glutathione metabolic process"/>
    <property type="evidence" value="ECO:0007669"/>
    <property type="project" value="InterPro"/>
</dbReference>
<dbReference type="InterPro" id="IPR036866">
    <property type="entry name" value="RibonucZ/Hydroxyglut_hydro"/>
</dbReference>
<dbReference type="SUPFAM" id="SSF56281">
    <property type="entry name" value="Metallo-hydrolase/oxidoreductase"/>
    <property type="match status" value="1"/>
</dbReference>
<dbReference type="Gene3D" id="3.60.15.10">
    <property type="entry name" value="Ribonuclease Z/Hydroxyacylglutathione hydrolase-like"/>
    <property type="match status" value="1"/>
</dbReference>
<feature type="domain" description="Metallo-beta-lactamase" evidence="2">
    <location>
        <begin position="24"/>
        <end position="214"/>
    </location>
</feature>
<gene>
    <name evidence="3" type="ORF">E2B99_05445</name>
</gene>
<evidence type="ECO:0000256" key="1">
    <source>
        <dbReference type="ARBA" id="ARBA00022723"/>
    </source>
</evidence>
<comment type="caution">
    <text evidence="3">The sequence shown here is derived from an EMBL/GenBank/DDBJ whole genome shotgun (WGS) entry which is preliminary data.</text>
</comment>
<protein>
    <submittedName>
        <fullName evidence="3">MBL fold metallo-hydrolase</fullName>
    </submittedName>
</protein>
<dbReference type="Pfam" id="PF00753">
    <property type="entry name" value="Lactamase_B"/>
    <property type="match status" value="1"/>
</dbReference>
<dbReference type="GO" id="GO:0016787">
    <property type="term" value="F:hydrolase activity"/>
    <property type="evidence" value="ECO:0007669"/>
    <property type="project" value="UniProtKB-KW"/>
</dbReference>
<dbReference type="GO" id="GO:0050313">
    <property type="term" value="F:sulfur dioxygenase activity"/>
    <property type="evidence" value="ECO:0007669"/>
    <property type="project" value="InterPro"/>
</dbReference>
<keyword evidence="1" id="KW-0479">Metal-binding</keyword>
<dbReference type="Proteomes" id="UP000297834">
    <property type="component" value="Unassembled WGS sequence"/>
</dbReference>
<evidence type="ECO:0000313" key="3">
    <source>
        <dbReference type="EMBL" id="TEU28563.1"/>
    </source>
</evidence>
<dbReference type="EMBL" id="SNTY01000016">
    <property type="protein sequence ID" value="TEU28563.1"/>
    <property type="molecule type" value="Genomic_DNA"/>
</dbReference>
<name>A0A4Y7XD55_9GAMM</name>
<sequence length="299" mass="33448">MNINRELDSVVAPWVQEFFDEQSNTFSYVVTDKITRQCAIIDSVLDYEAASATTSTTQADQIIAFIEQHHISVAWILETHVHADHLSAAPYLKSKLGGTIAMSNKITLVQKTFGAIYNLDVKALNAQQPFDHLFEDGEVFYIGFLKAYNIPTPGHTPACLSYVIGDAVFVGDTLFMPDYGTARCDFPNGSASILYDSIQQLYALNDAMRVFLCHDYKPKERQVYQCSTTIGVQKQSNIHLNAATDKQQFIKLREQRDATLSMPKLILPAIQINMNGGKLPEAEANGIRYLKIPLNRFNA</sequence>
<dbReference type="CDD" id="cd07724">
    <property type="entry name" value="POD-like_MBL-fold"/>
    <property type="match status" value="1"/>
</dbReference>
<dbReference type="AlphaFoldDB" id="A0A4Y7XD55"/>
<dbReference type="GO" id="GO:0046872">
    <property type="term" value="F:metal ion binding"/>
    <property type="evidence" value="ECO:0007669"/>
    <property type="project" value="UniProtKB-KW"/>
</dbReference>
<dbReference type="PANTHER" id="PTHR43084:SF1">
    <property type="entry name" value="PERSULFIDE DIOXYGENASE ETHE1, MITOCHONDRIAL"/>
    <property type="match status" value="1"/>
</dbReference>
<keyword evidence="4" id="KW-1185">Reference proteome</keyword>
<dbReference type="SMART" id="SM00849">
    <property type="entry name" value="Lactamase_B"/>
    <property type="match status" value="1"/>
</dbReference>
<accession>A0A4Y7XD55</accession>
<dbReference type="InterPro" id="IPR044528">
    <property type="entry name" value="POD-like_MBL-fold"/>
</dbReference>
<dbReference type="RefSeq" id="WP_134243943.1">
    <property type="nucleotide sequence ID" value="NZ_SNTY01000016.1"/>
</dbReference>
<evidence type="ECO:0000313" key="4">
    <source>
        <dbReference type="Proteomes" id="UP000297834"/>
    </source>
</evidence>
<evidence type="ECO:0000259" key="2">
    <source>
        <dbReference type="SMART" id="SM00849"/>
    </source>
</evidence>